<evidence type="ECO:0000313" key="12">
    <source>
        <dbReference type="EMBL" id="MBM3331810.1"/>
    </source>
</evidence>
<dbReference type="PANTHER" id="PTHR11933">
    <property type="entry name" value="TRNA 5-METHYLAMINOMETHYL-2-THIOURIDYLATE -METHYLTRANSFERASE"/>
    <property type="match status" value="1"/>
</dbReference>
<dbReference type="GO" id="GO:0005737">
    <property type="term" value="C:cytoplasm"/>
    <property type="evidence" value="ECO:0007669"/>
    <property type="project" value="UniProtKB-SubCell"/>
</dbReference>
<dbReference type="Gene3D" id="2.30.30.280">
    <property type="entry name" value="Adenine nucleotide alpha hydrolases-like domains"/>
    <property type="match status" value="1"/>
</dbReference>
<feature type="active site" description="Cysteine persulfide intermediate" evidence="9">
    <location>
        <position position="205"/>
    </location>
</feature>
<organism evidence="12 13">
    <name type="scientific">candidate division WOR-3 bacterium</name>
    <dbReference type="NCBI Taxonomy" id="2052148"/>
    <lineage>
        <taxon>Bacteria</taxon>
        <taxon>Bacteria division WOR-3</taxon>
    </lineage>
</organism>
<accession>A0A937XIQ5</accession>
<evidence type="ECO:0000256" key="1">
    <source>
        <dbReference type="ARBA" id="ARBA00022555"/>
    </source>
</evidence>
<evidence type="ECO:0000256" key="2">
    <source>
        <dbReference type="ARBA" id="ARBA00022679"/>
    </source>
</evidence>
<dbReference type="InterPro" id="IPR004506">
    <property type="entry name" value="MnmA-like"/>
</dbReference>
<dbReference type="FunFam" id="3.40.50.620:FF:000115">
    <property type="entry name" value="tRNA-specific 2-thiouridylase MnmA"/>
    <property type="match status" value="1"/>
</dbReference>
<evidence type="ECO:0000256" key="8">
    <source>
        <dbReference type="ARBA" id="ARBA00051542"/>
    </source>
</evidence>
<comment type="subcellular location">
    <subcellularLocation>
        <location evidence="9">Cytoplasm</location>
    </subcellularLocation>
</comment>
<evidence type="ECO:0000313" key="13">
    <source>
        <dbReference type="Proteomes" id="UP000779900"/>
    </source>
</evidence>
<dbReference type="CDD" id="cd01998">
    <property type="entry name" value="MnmA_TRMU-like"/>
    <property type="match status" value="1"/>
</dbReference>
<dbReference type="Pfam" id="PF20259">
    <property type="entry name" value="tRNA_Me_trans_M"/>
    <property type="match status" value="1"/>
</dbReference>
<comment type="caution">
    <text evidence="9">Lacks conserved residue(s) required for the propagation of feature annotation.</text>
</comment>
<dbReference type="InterPro" id="IPR046885">
    <property type="entry name" value="MnmA-like_C"/>
</dbReference>
<evidence type="ECO:0000256" key="6">
    <source>
        <dbReference type="ARBA" id="ARBA00022884"/>
    </source>
</evidence>
<dbReference type="HAMAP" id="MF_00144">
    <property type="entry name" value="tRNA_thiouridyl_MnmA"/>
    <property type="match status" value="1"/>
</dbReference>
<dbReference type="Pfam" id="PF20258">
    <property type="entry name" value="tRNA_Me_trans_C"/>
    <property type="match status" value="1"/>
</dbReference>
<protein>
    <recommendedName>
        <fullName evidence="9">tRNA-specific 2-thiouridylase MnmA</fullName>
        <ecNumber evidence="9">2.8.1.13</ecNumber>
    </recommendedName>
</protein>
<gene>
    <name evidence="9 12" type="primary">mnmA</name>
    <name evidence="12" type="ORF">FJY68_08175</name>
</gene>
<keyword evidence="3 9" id="KW-0819">tRNA processing</keyword>
<dbReference type="Gene3D" id="3.40.50.620">
    <property type="entry name" value="HUPs"/>
    <property type="match status" value="1"/>
</dbReference>
<dbReference type="EMBL" id="VGIR01000045">
    <property type="protein sequence ID" value="MBM3331810.1"/>
    <property type="molecule type" value="Genomic_DNA"/>
</dbReference>
<dbReference type="GO" id="GO:0002143">
    <property type="term" value="P:tRNA wobble position uridine thiolation"/>
    <property type="evidence" value="ECO:0007669"/>
    <property type="project" value="TreeGrafter"/>
</dbReference>
<dbReference type="AlphaFoldDB" id="A0A937XIQ5"/>
<sequence length="363" mass="39860">MQPGPVRVLVAMSGGVDSSVTAALLKEQGYDVVGVTMRLFDNEREGEGGRGCCGFGGARDAARVAAKLGFPHYTWDFRREFGTSVIEDFCSEYGRGRTPNPCLRCNEVLKFTELLGRAAQLGAELIATGHYARILRAGTMNDGRWQLRKGIDERKDQSYFLYTMTQEQLGKVLMPVGGYTKAEVREMARKLDLPVAEKPESQDICFVPDNDYEAFLGRRRPELFRPGPVLDLSGNELGRHEGIAGFTVGQRKGLGLAFGERRYVVRLDQERNAVVLGDESDVRTQGVEARDARWVSGSNPTEPFRAHASVRYQSKGGDALVEPLGGGHVRVTFDEPQWAPTPGQAVVFWQGECVVGGATIGPE</sequence>
<comment type="catalytic activity">
    <reaction evidence="8 9">
        <text>S-sulfanyl-L-cysteinyl-[protein] + uridine(34) in tRNA + AH2 + ATP = 2-thiouridine(34) in tRNA + L-cysteinyl-[protein] + A + AMP + diphosphate + H(+)</text>
        <dbReference type="Rhea" id="RHEA:47032"/>
        <dbReference type="Rhea" id="RHEA-COMP:10131"/>
        <dbReference type="Rhea" id="RHEA-COMP:11726"/>
        <dbReference type="Rhea" id="RHEA-COMP:11727"/>
        <dbReference type="Rhea" id="RHEA-COMP:11728"/>
        <dbReference type="ChEBI" id="CHEBI:13193"/>
        <dbReference type="ChEBI" id="CHEBI:15378"/>
        <dbReference type="ChEBI" id="CHEBI:17499"/>
        <dbReference type="ChEBI" id="CHEBI:29950"/>
        <dbReference type="ChEBI" id="CHEBI:30616"/>
        <dbReference type="ChEBI" id="CHEBI:33019"/>
        <dbReference type="ChEBI" id="CHEBI:61963"/>
        <dbReference type="ChEBI" id="CHEBI:65315"/>
        <dbReference type="ChEBI" id="CHEBI:87170"/>
        <dbReference type="ChEBI" id="CHEBI:456215"/>
        <dbReference type="EC" id="2.8.1.13"/>
    </reaction>
</comment>
<dbReference type="GO" id="GO:0005524">
    <property type="term" value="F:ATP binding"/>
    <property type="evidence" value="ECO:0007669"/>
    <property type="project" value="UniProtKB-KW"/>
</dbReference>
<comment type="caution">
    <text evidence="12">The sequence shown here is derived from an EMBL/GenBank/DDBJ whole genome shotgun (WGS) entry which is preliminary data.</text>
</comment>
<dbReference type="EC" id="2.8.1.13" evidence="9"/>
<evidence type="ECO:0000256" key="3">
    <source>
        <dbReference type="ARBA" id="ARBA00022694"/>
    </source>
</evidence>
<dbReference type="InterPro" id="IPR014729">
    <property type="entry name" value="Rossmann-like_a/b/a_fold"/>
</dbReference>
<comment type="function">
    <text evidence="9">Catalyzes the 2-thiolation of uridine at the wobble position (U34) of tRNA, leading to the formation of s(2)U34.</text>
</comment>
<name>A0A937XIQ5_UNCW3</name>
<evidence type="ECO:0000259" key="11">
    <source>
        <dbReference type="Pfam" id="PF20259"/>
    </source>
</evidence>
<comment type="similarity">
    <text evidence="9">Belongs to the MnmA/TRMU family.</text>
</comment>
<dbReference type="Proteomes" id="UP000779900">
    <property type="component" value="Unassembled WGS sequence"/>
</dbReference>
<dbReference type="Pfam" id="PF03054">
    <property type="entry name" value="tRNA_Me_trans"/>
    <property type="match status" value="1"/>
</dbReference>
<feature type="binding site" evidence="9">
    <location>
        <begin position="11"/>
        <end position="18"/>
    </location>
    <ligand>
        <name>ATP</name>
        <dbReference type="ChEBI" id="CHEBI:30616"/>
    </ligand>
</feature>
<evidence type="ECO:0000256" key="4">
    <source>
        <dbReference type="ARBA" id="ARBA00022741"/>
    </source>
</evidence>
<dbReference type="NCBIfam" id="TIGR00420">
    <property type="entry name" value="trmU"/>
    <property type="match status" value="1"/>
</dbReference>
<dbReference type="InterPro" id="IPR023382">
    <property type="entry name" value="MnmA-like_central_sf"/>
</dbReference>
<keyword evidence="9" id="KW-0963">Cytoplasm</keyword>
<feature type="region of interest" description="Interaction with tRNA" evidence="9">
    <location>
        <begin position="155"/>
        <end position="157"/>
    </location>
</feature>
<dbReference type="InterPro" id="IPR046884">
    <property type="entry name" value="MnmA-like_central"/>
</dbReference>
<evidence type="ECO:0000256" key="7">
    <source>
        <dbReference type="ARBA" id="ARBA00023157"/>
    </source>
</evidence>
<feature type="domain" description="tRNA-specific 2-thiouridylase MnmA-like central" evidence="11">
    <location>
        <begin position="214"/>
        <end position="278"/>
    </location>
</feature>
<dbReference type="GO" id="GO:0103016">
    <property type="term" value="F:tRNA-uridine 2-sulfurtransferase activity"/>
    <property type="evidence" value="ECO:0007669"/>
    <property type="project" value="UniProtKB-EC"/>
</dbReference>
<feature type="region of interest" description="Interaction with tRNA" evidence="9">
    <location>
        <begin position="311"/>
        <end position="312"/>
    </location>
</feature>
<feature type="active site" description="Nucleophile" evidence="9">
    <location>
        <position position="105"/>
    </location>
</feature>
<evidence type="ECO:0000256" key="9">
    <source>
        <dbReference type="HAMAP-Rule" id="MF_00144"/>
    </source>
</evidence>
<evidence type="ECO:0000256" key="5">
    <source>
        <dbReference type="ARBA" id="ARBA00022840"/>
    </source>
</evidence>
<feature type="binding site" evidence="9">
    <location>
        <position position="37"/>
    </location>
    <ligand>
        <name>ATP</name>
        <dbReference type="ChEBI" id="CHEBI:30616"/>
    </ligand>
</feature>
<feature type="domain" description="tRNA-specific 2-thiouridylase MnmA-like C-terminal" evidence="10">
    <location>
        <begin position="286"/>
        <end position="360"/>
    </location>
</feature>
<dbReference type="Gene3D" id="2.40.30.10">
    <property type="entry name" value="Translation factors"/>
    <property type="match status" value="1"/>
</dbReference>
<reference evidence="12" key="1">
    <citation type="submission" date="2019-03" db="EMBL/GenBank/DDBJ databases">
        <title>Lake Tanganyika Metagenome-Assembled Genomes (MAGs).</title>
        <authorList>
            <person name="Tran P."/>
        </authorList>
    </citation>
    <scope>NUCLEOTIDE SEQUENCE</scope>
    <source>
        <strain evidence="12">K_DeepCast_150m_m2_040</strain>
    </source>
</reference>
<keyword evidence="6 9" id="KW-0694">RNA-binding</keyword>
<dbReference type="GO" id="GO:0000049">
    <property type="term" value="F:tRNA binding"/>
    <property type="evidence" value="ECO:0007669"/>
    <property type="project" value="UniProtKB-KW"/>
</dbReference>
<keyword evidence="7" id="KW-1015">Disulfide bond</keyword>
<keyword evidence="1 9" id="KW-0820">tRNA-binding</keyword>
<feature type="site" description="Interaction with tRNA" evidence="9">
    <location>
        <position position="344"/>
    </location>
</feature>
<dbReference type="SUPFAM" id="SSF52402">
    <property type="entry name" value="Adenine nucleotide alpha hydrolases-like"/>
    <property type="match status" value="1"/>
</dbReference>
<feature type="binding site" evidence="9">
    <location>
        <position position="129"/>
    </location>
    <ligand>
        <name>ATP</name>
        <dbReference type="ChEBI" id="CHEBI:30616"/>
    </ligand>
</feature>
<evidence type="ECO:0000259" key="10">
    <source>
        <dbReference type="Pfam" id="PF20258"/>
    </source>
</evidence>
<feature type="site" description="Interaction with tRNA" evidence="9">
    <location>
        <position position="130"/>
    </location>
</feature>
<dbReference type="PANTHER" id="PTHR11933:SF5">
    <property type="entry name" value="MITOCHONDRIAL TRNA-SPECIFIC 2-THIOURIDYLASE 1"/>
    <property type="match status" value="1"/>
</dbReference>
<proteinExistence type="inferred from homology"/>
<keyword evidence="2 9" id="KW-0808">Transferase</keyword>
<dbReference type="NCBIfam" id="NF001138">
    <property type="entry name" value="PRK00143.1"/>
    <property type="match status" value="1"/>
</dbReference>
<keyword evidence="4 9" id="KW-0547">Nucleotide-binding</keyword>
<keyword evidence="5 9" id="KW-0067">ATP-binding</keyword>